<dbReference type="AlphaFoldDB" id="A0A841H481"/>
<gene>
    <name evidence="1" type="ORF">HNQ61_004691</name>
</gene>
<dbReference type="Proteomes" id="UP000582837">
    <property type="component" value="Unassembled WGS sequence"/>
</dbReference>
<accession>A0A841H481</accession>
<reference evidence="1 2" key="1">
    <citation type="submission" date="2020-08" db="EMBL/GenBank/DDBJ databases">
        <title>Genomic Encyclopedia of Type Strains, Phase IV (KMG-IV): sequencing the most valuable type-strain genomes for metagenomic binning, comparative biology and taxonomic classification.</title>
        <authorList>
            <person name="Goeker M."/>
        </authorList>
    </citation>
    <scope>NUCLEOTIDE SEQUENCE [LARGE SCALE GENOMIC DNA]</scope>
    <source>
        <strain evidence="1 2">DSM 29007</strain>
    </source>
</reference>
<dbReference type="EMBL" id="JACHIA010000020">
    <property type="protein sequence ID" value="MBB6073025.1"/>
    <property type="molecule type" value="Genomic_DNA"/>
</dbReference>
<evidence type="ECO:0000313" key="2">
    <source>
        <dbReference type="Proteomes" id="UP000582837"/>
    </source>
</evidence>
<comment type="caution">
    <text evidence="1">The sequence shown here is derived from an EMBL/GenBank/DDBJ whole genome shotgun (WGS) entry which is preliminary data.</text>
</comment>
<keyword evidence="2" id="KW-1185">Reference proteome</keyword>
<sequence length="55" mass="6567">MTIDAVAMVRAIRDAHHELLKDATQEERIRFFEEESAKFRAETEERRLAGHQRRD</sequence>
<evidence type="ECO:0000313" key="1">
    <source>
        <dbReference type="EMBL" id="MBB6073025.1"/>
    </source>
</evidence>
<organism evidence="1 2">
    <name type="scientific">Longimicrobium terrae</name>
    <dbReference type="NCBI Taxonomy" id="1639882"/>
    <lineage>
        <taxon>Bacteria</taxon>
        <taxon>Pseudomonadati</taxon>
        <taxon>Gemmatimonadota</taxon>
        <taxon>Longimicrobiia</taxon>
        <taxon>Longimicrobiales</taxon>
        <taxon>Longimicrobiaceae</taxon>
        <taxon>Longimicrobium</taxon>
    </lineage>
</organism>
<protein>
    <submittedName>
        <fullName evidence="1">Uncharacterized protein</fullName>
    </submittedName>
</protein>
<dbReference type="RefSeq" id="WP_170040105.1">
    <property type="nucleotide sequence ID" value="NZ_JABDTL010000002.1"/>
</dbReference>
<name>A0A841H481_9BACT</name>
<proteinExistence type="predicted"/>